<reference evidence="2 3" key="1">
    <citation type="submission" date="2020-05" db="EMBL/GenBank/DDBJ databases">
        <title>Azospirillum oleiclasticum sp. nov, a nitrogen-fixing and heavy crude oil-emulsifying bacterium isolated from the crude oil of Yumen Oilfield.</title>
        <authorList>
            <person name="Wu D."/>
            <person name="Cai M."/>
            <person name="Zhang X."/>
        </authorList>
    </citation>
    <scope>NUCLEOTIDE SEQUENCE [LARGE SCALE GENOMIC DNA]</scope>
    <source>
        <strain evidence="2 3">ROY-1-1-2</strain>
    </source>
</reference>
<evidence type="ECO:0000313" key="2">
    <source>
        <dbReference type="EMBL" id="NYZ19228.1"/>
    </source>
</evidence>
<proteinExistence type="predicted"/>
<dbReference type="RefSeq" id="WP_180280999.1">
    <property type="nucleotide sequence ID" value="NZ_JABFDB010000002.1"/>
</dbReference>
<dbReference type="EMBL" id="JABFDB010000002">
    <property type="protein sequence ID" value="NYZ19228.1"/>
    <property type="molecule type" value="Genomic_DNA"/>
</dbReference>
<keyword evidence="3" id="KW-1185">Reference proteome</keyword>
<comment type="caution">
    <text evidence="2">The sequence shown here is derived from an EMBL/GenBank/DDBJ whole genome shotgun (WGS) entry which is preliminary data.</text>
</comment>
<dbReference type="Proteomes" id="UP000584642">
    <property type="component" value="Unassembled WGS sequence"/>
</dbReference>
<evidence type="ECO:0000313" key="3">
    <source>
        <dbReference type="Proteomes" id="UP000584642"/>
    </source>
</evidence>
<sequence>MLHFANVTVARLSPEQMQSIQRVASMAEVNRPAAASSAYRQTATAPDAGAPRRATDTVSVTPLLLDMDRDHLAAFSALGEKTRNRLIELHNEGTITTHTVESALDLALTDVRQRRYTEDRQATLTDDEKAELVAIDKRRNEPRLRTWEETYADMVREREIQLNIKVPDAVKATGGLPMPLGHPGVQVATGSDMIENQKLRDLGVNIGREPGFEQRLMEKLRAGEIAQVGRVD</sequence>
<organism evidence="2 3">
    <name type="scientific">Azospirillum oleiclasticum</name>
    <dbReference type="NCBI Taxonomy" id="2735135"/>
    <lineage>
        <taxon>Bacteria</taxon>
        <taxon>Pseudomonadati</taxon>
        <taxon>Pseudomonadota</taxon>
        <taxon>Alphaproteobacteria</taxon>
        <taxon>Rhodospirillales</taxon>
        <taxon>Azospirillaceae</taxon>
        <taxon>Azospirillum</taxon>
    </lineage>
</organism>
<name>A0ABX2T4N4_9PROT</name>
<gene>
    <name evidence="2" type="ORF">HND93_05845</name>
</gene>
<feature type="region of interest" description="Disordered" evidence="1">
    <location>
        <begin position="36"/>
        <end position="55"/>
    </location>
</feature>
<accession>A0ABX2T4N4</accession>
<protein>
    <submittedName>
        <fullName evidence="2">Uncharacterized protein</fullName>
    </submittedName>
</protein>
<evidence type="ECO:0000256" key="1">
    <source>
        <dbReference type="SAM" id="MobiDB-lite"/>
    </source>
</evidence>